<dbReference type="InterPro" id="IPR011249">
    <property type="entry name" value="Metalloenz_LuxS/M16"/>
</dbReference>
<name>A0ABT2EPP9_9BACT</name>
<dbReference type="Pfam" id="PF05193">
    <property type="entry name" value="Peptidase_M16_C"/>
    <property type="match status" value="1"/>
</dbReference>
<dbReference type="RefSeq" id="WP_259096702.1">
    <property type="nucleotide sequence ID" value="NZ_CP130454.1"/>
</dbReference>
<proteinExistence type="predicted"/>
<sequence length="369" mass="41675">MKGQWAERKAIIVFAVFFLALSLSSQTDQFVTLTVAVPSAGISLPLQLVIAFGWQIEVKEGFGYPWWTLGCFGVTFVTEREKVEELRDRVLKVCRQTDWNPLTARHARSLASQQIRNWMREPMEWLRWQARITATDSYPASLDPDQPARVRLDDLSATLKMLGQKGFTLLIYDPEANLPSSTVSPAKPYRLRLGFQRATKLPSSQRAHWLWWTVAHGDPVAAMVLGELLGGGTGARWFQLLRGDKPIAYHAIAQVQWTPVGSELSLYAATMPSDFTVARQKAQQLLSELSRGRVSSGEFERAKRLAELKFAQMQSDSILLSRTMTIWLVSGRQLDEWAKLPSSIRYLTLKELVTFLRSLPLKAEITALP</sequence>
<protein>
    <recommendedName>
        <fullName evidence="1">Peptidase M16 C-terminal domain-containing protein</fullName>
    </recommendedName>
</protein>
<dbReference type="InterPro" id="IPR007863">
    <property type="entry name" value="Peptidase_M16_C"/>
</dbReference>
<gene>
    <name evidence="2" type="ORF">M2350_002247</name>
</gene>
<evidence type="ECO:0000259" key="1">
    <source>
        <dbReference type="Pfam" id="PF05193"/>
    </source>
</evidence>
<dbReference type="Proteomes" id="UP001204798">
    <property type="component" value="Unassembled WGS sequence"/>
</dbReference>
<accession>A0ABT2EPP9</accession>
<evidence type="ECO:0000313" key="2">
    <source>
        <dbReference type="EMBL" id="MCS3919830.1"/>
    </source>
</evidence>
<keyword evidence="3" id="KW-1185">Reference proteome</keyword>
<dbReference type="EMBL" id="JANUCP010000004">
    <property type="protein sequence ID" value="MCS3919830.1"/>
    <property type="molecule type" value="Genomic_DNA"/>
</dbReference>
<dbReference type="Gene3D" id="3.30.830.10">
    <property type="entry name" value="Metalloenzyme, LuxS/M16 peptidase-like"/>
    <property type="match status" value="1"/>
</dbReference>
<reference evidence="2 3" key="1">
    <citation type="submission" date="2022-08" db="EMBL/GenBank/DDBJ databases">
        <title>Bacterial and archaeal communities from various locations to study Microbial Dark Matter (Phase II).</title>
        <authorList>
            <person name="Stepanauskas R."/>
        </authorList>
    </citation>
    <scope>NUCLEOTIDE SEQUENCE [LARGE SCALE GENOMIC DNA]</scope>
    <source>
        <strain evidence="2 3">PD1</strain>
    </source>
</reference>
<evidence type="ECO:0000313" key="3">
    <source>
        <dbReference type="Proteomes" id="UP001204798"/>
    </source>
</evidence>
<comment type="caution">
    <text evidence="2">The sequence shown here is derived from an EMBL/GenBank/DDBJ whole genome shotgun (WGS) entry which is preliminary data.</text>
</comment>
<dbReference type="SUPFAM" id="SSF63411">
    <property type="entry name" value="LuxS/MPP-like metallohydrolase"/>
    <property type="match status" value="1"/>
</dbReference>
<feature type="domain" description="Peptidase M16 C-terminal" evidence="1">
    <location>
        <begin position="216"/>
        <end position="304"/>
    </location>
</feature>
<organism evidence="2 3">
    <name type="scientific">Candidatus Fervidibacter sacchari</name>
    <dbReference type="NCBI Taxonomy" id="1448929"/>
    <lineage>
        <taxon>Bacteria</taxon>
        <taxon>Candidatus Fervidibacterota</taxon>
        <taxon>Candidatus Fervidibacter</taxon>
    </lineage>
</organism>